<evidence type="ECO:0000256" key="1">
    <source>
        <dbReference type="SAM" id="SignalP"/>
    </source>
</evidence>
<dbReference type="RefSeq" id="WP_341724240.1">
    <property type="nucleotide sequence ID" value="NZ_JBBWWT010000001.1"/>
</dbReference>
<dbReference type="Gene3D" id="2.30.40.10">
    <property type="entry name" value="Urease, subunit C, domain 1"/>
    <property type="match status" value="1"/>
</dbReference>
<feature type="domain" description="Amidohydrolase-related" evidence="2">
    <location>
        <begin position="791"/>
        <end position="1011"/>
    </location>
</feature>
<feature type="chain" id="PRO_5046788252" evidence="1">
    <location>
        <begin position="18"/>
        <end position="1054"/>
    </location>
</feature>
<dbReference type="Gene3D" id="1.20.58.520">
    <property type="entry name" value="Amidohydrolase"/>
    <property type="match status" value="1"/>
</dbReference>
<dbReference type="SUPFAM" id="SSF82171">
    <property type="entry name" value="DPP6 N-terminal domain-like"/>
    <property type="match status" value="1"/>
</dbReference>
<dbReference type="Pfam" id="PF07676">
    <property type="entry name" value="PD40"/>
    <property type="match status" value="2"/>
</dbReference>
<name>A0ABU9IXA9_9GAMM</name>
<dbReference type="InterPro" id="IPR006680">
    <property type="entry name" value="Amidohydro-rel"/>
</dbReference>
<evidence type="ECO:0000259" key="2">
    <source>
        <dbReference type="Pfam" id="PF01979"/>
    </source>
</evidence>
<protein>
    <submittedName>
        <fullName evidence="3">Amidohydrolase family protein</fullName>
    </submittedName>
</protein>
<dbReference type="EMBL" id="JBBWWT010000001">
    <property type="protein sequence ID" value="MEL1263042.1"/>
    <property type="molecule type" value="Genomic_DNA"/>
</dbReference>
<dbReference type="Gene3D" id="3.40.50.10910">
    <property type="entry name" value="Amidohydrolase"/>
    <property type="match status" value="1"/>
</dbReference>
<comment type="caution">
    <text evidence="3">The sequence shown here is derived from an EMBL/GenBank/DDBJ whole genome shotgun (WGS) entry which is preliminary data.</text>
</comment>
<dbReference type="InterPro" id="IPR051781">
    <property type="entry name" value="Metallo-dep_Hydrolase"/>
</dbReference>
<keyword evidence="4" id="KW-1185">Reference proteome</keyword>
<dbReference type="PANTHER" id="PTHR43135:SF3">
    <property type="entry name" value="ALPHA-D-RIBOSE 1-METHYLPHOSPHONATE 5-TRIPHOSPHATE DIPHOSPHATASE"/>
    <property type="match status" value="1"/>
</dbReference>
<dbReference type="Gene3D" id="3.30.110.90">
    <property type="entry name" value="Amidohydrolase"/>
    <property type="match status" value="1"/>
</dbReference>
<dbReference type="Proteomes" id="UP001459204">
    <property type="component" value="Unassembled WGS sequence"/>
</dbReference>
<accession>A0ABU9IXA9</accession>
<proteinExistence type="predicted"/>
<dbReference type="Gene3D" id="2.120.10.30">
    <property type="entry name" value="TolB, C-terminal domain"/>
    <property type="match status" value="2"/>
</dbReference>
<evidence type="ECO:0000313" key="3">
    <source>
        <dbReference type="EMBL" id="MEL1263042.1"/>
    </source>
</evidence>
<dbReference type="SUPFAM" id="SSF51338">
    <property type="entry name" value="Composite domain of metallo-dependent hydrolases"/>
    <property type="match status" value="1"/>
</dbReference>
<dbReference type="InterPro" id="IPR032466">
    <property type="entry name" value="Metal_Hydrolase"/>
</dbReference>
<dbReference type="InterPro" id="IPR011042">
    <property type="entry name" value="6-blade_b-propeller_TolB-like"/>
</dbReference>
<dbReference type="SUPFAM" id="SSF51556">
    <property type="entry name" value="Metallo-dependent hydrolases"/>
    <property type="match status" value="1"/>
</dbReference>
<dbReference type="PANTHER" id="PTHR43135">
    <property type="entry name" value="ALPHA-D-RIBOSE 1-METHYLPHOSPHONATE 5-TRIPHOSPHATE DIPHOSPHATASE"/>
    <property type="match status" value="1"/>
</dbReference>
<feature type="signal peptide" evidence="1">
    <location>
        <begin position="1"/>
        <end position="17"/>
    </location>
</feature>
<dbReference type="Pfam" id="PF01979">
    <property type="entry name" value="Amidohydro_1"/>
    <property type="match status" value="1"/>
</dbReference>
<reference evidence="3 4" key="1">
    <citation type="submission" date="2024-04" db="EMBL/GenBank/DDBJ databases">
        <title>Draft genome sequence of Pseudoxanthomonas putridarboris WD12.</title>
        <authorList>
            <person name="Oh J."/>
        </authorList>
    </citation>
    <scope>NUCLEOTIDE SEQUENCE [LARGE SCALE GENOMIC DNA]</scope>
    <source>
        <strain evidence="3 4">WD12</strain>
    </source>
</reference>
<organism evidence="3 4">
    <name type="scientific">Pseudoxanthomonas putridarboris</name>
    <dbReference type="NCBI Taxonomy" id="752605"/>
    <lineage>
        <taxon>Bacteria</taxon>
        <taxon>Pseudomonadati</taxon>
        <taxon>Pseudomonadota</taxon>
        <taxon>Gammaproteobacteria</taxon>
        <taxon>Lysobacterales</taxon>
        <taxon>Lysobacteraceae</taxon>
        <taxon>Pseudoxanthomonas</taxon>
    </lineage>
</organism>
<sequence length="1054" mass="115322">MKTHALTLLMIASASSASGSEASLVEQKFMDPKTISFTSTEFTLPKVPLSQKSGSFYFNSLGEIYKAPIAGGVAEKLELGGGWKDLPTVSSDGTQLAYRNNVDGVWRVWVKDLKADGAPTPATDNLATDPLEMAWSMGDALIWTGRDNLTGHRNSLEVSAARHGTIGPAASLMGLPIKRGVEDALVGTSSGGRFMHLFSRPIRGLKRVDLMTGEESSIENLLPDDVSQVQVSEDGMHVGYRSGSLGDLHVIRIADRRNAATTCKLEQAAASFKNVFVDSTYTLSSDAEFALLSRNGKFYRCDIGSGEREVPVSAKLELTVESRIRPTREMKFLPQILLPAYSASRNEVAFSSKDKIWILDLATNKVRRLTSSVGAFETMPAFSKSGSKLVYVEVEGGVSTLKMFDMKSGRSRNIHRSNMLVHANPNWANCDCKVAFSLTDTRFKSKSESKILSIDLKGGEPVEIARVMSPAKYTQRYHPAPQWDIDDTGVFYSIDMSREKRFVHKKAGSDETLVMSGDPEITEFLISPDYKSVGVSYRNGFAVIPLIFAGGSNQNSHLSFEVIESLPHFIRKPFDYAVWKSERSLISVVQDKVYEVSLDQPDIGIGSVQSLGSPLRKDMSRRAYVGARLITMNGDEVIEDGVIITSGTRIEYVGSASGARLENASIIDVRGKTIIPGIIDTHLHTTGFNNANESTEDGILFSLAAYGVTTVYDPSPQSLAETSNLTFASTADDYNGATYYSAGQAILGNYGHPASARINGIEDARAYVGRLATSNVPILKEYLNPTPVVRRWIVQAAHEYGLGVTSHLEYTMRSKLSSIQEGYTGMEHEIFLRPRKLYHDVRSFFKLSGVSITPTLFDVDSTATVPYLLSRSNQGVAYRCLVDGSVISRVSSIKTGPGWESGSPVIPEWKLRAFRQYAELLEDGVLVSIGSHSEPPGLAAHWEMWSLALGGASPMSVLRAATVNGAEKLGMEDRIGALRAGMDADMVILNSNPLDDMFLSQDIATVVRRGREITWPRGSAWPSSWTPSSDWSQCKDWFVQRSLPIESGPPMSQH</sequence>
<dbReference type="InterPro" id="IPR011059">
    <property type="entry name" value="Metal-dep_hydrolase_composite"/>
</dbReference>
<dbReference type="InterPro" id="IPR011659">
    <property type="entry name" value="WD40"/>
</dbReference>
<evidence type="ECO:0000313" key="4">
    <source>
        <dbReference type="Proteomes" id="UP001459204"/>
    </source>
</evidence>
<keyword evidence="1" id="KW-0732">Signal</keyword>
<gene>
    <name evidence="3" type="ORF">AAD027_01460</name>
</gene>